<reference evidence="1" key="1">
    <citation type="journal article" date="2015" name="Nature">
        <title>Complex archaea that bridge the gap between prokaryotes and eukaryotes.</title>
        <authorList>
            <person name="Spang A."/>
            <person name="Saw J.H."/>
            <person name="Jorgensen S.L."/>
            <person name="Zaremba-Niedzwiedzka K."/>
            <person name="Martijn J."/>
            <person name="Lind A.E."/>
            <person name="van Eijk R."/>
            <person name="Schleper C."/>
            <person name="Guy L."/>
            <person name="Ettema T.J."/>
        </authorList>
    </citation>
    <scope>NUCLEOTIDE SEQUENCE</scope>
</reference>
<gene>
    <name evidence="1" type="ORF">LCGC14_1279200</name>
</gene>
<protein>
    <submittedName>
        <fullName evidence="1">Uncharacterized protein</fullName>
    </submittedName>
</protein>
<proteinExistence type="predicted"/>
<name>A0A0F9KXI2_9ZZZZ</name>
<evidence type="ECO:0000313" key="1">
    <source>
        <dbReference type="EMBL" id="KKM86418.1"/>
    </source>
</evidence>
<dbReference type="AlphaFoldDB" id="A0A0F9KXI2"/>
<sequence length="276" mass="29217">MRRIAALVLLAILVLTPLPLTRVQAASGDTLVTFDARSGIRPNWAFVAFTSGSTEPSPGDTIWGDTSDENGILEVLSLESGTWGGTNAAGYMLLSQLLNAPSDWTSGENFTEGSSTPANHGTLTALPVFAFATVDTRASDLRLLDFDAASNEIEIFFIPTMSRAYAGGGVTVSIWVLTTTATGDMSFKGFFKSVTDDVDNLDTKNFASPQVNAAIDAPSASGEAKLFTITFTNGAQMDSVAAGEPFFFMLMRDAQDSTNDDMAGDAEFLAGEIKET</sequence>
<organism evidence="1">
    <name type="scientific">marine sediment metagenome</name>
    <dbReference type="NCBI Taxonomy" id="412755"/>
    <lineage>
        <taxon>unclassified sequences</taxon>
        <taxon>metagenomes</taxon>
        <taxon>ecological metagenomes</taxon>
    </lineage>
</organism>
<accession>A0A0F9KXI2</accession>
<comment type="caution">
    <text evidence="1">The sequence shown here is derived from an EMBL/GenBank/DDBJ whole genome shotgun (WGS) entry which is preliminary data.</text>
</comment>
<dbReference type="EMBL" id="LAZR01007260">
    <property type="protein sequence ID" value="KKM86418.1"/>
    <property type="molecule type" value="Genomic_DNA"/>
</dbReference>